<accession>A0A965ZEG4</accession>
<evidence type="ECO:0000313" key="1">
    <source>
        <dbReference type="EMBL" id="NCD69360.1"/>
    </source>
</evidence>
<dbReference type="EMBL" id="WWEO01000041">
    <property type="protein sequence ID" value="NCD69360.1"/>
    <property type="molecule type" value="Genomic_DNA"/>
</dbReference>
<reference evidence="1" key="2">
    <citation type="submission" date="2020-10" db="EMBL/GenBank/DDBJ databases">
        <title>Mucilaginibacter sp. nov., isolated from soil.</title>
        <authorList>
            <person name="Jeon C.O."/>
        </authorList>
    </citation>
    <scope>NUCLEOTIDE SEQUENCE</scope>
    <source>
        <strain evidence="1">R11</strain>
    </source>
</reference>
<dbReference type="RefSeq" id="WP_166585338.1">
    <property type="nucleotide sequence ID" value="NZ_WWEO01000041.1"/>
</dbReference>
<name>A0A965ZEG4_9SPHI</name>
<dbReference type="Proteomes" id="UP000638732">
    <property type="component" value="Unassembled WGS sequence"/>
</dbReference>
<dbReference type="AlphaFoldDB" id="A0A965ZEG4"/>
<gene>
    <name evidence="1" type="ORF">GSY63_08320</name>
</gene>
<evidence type="ECO:0000313" key="2">
    <source>
        <dbReference type="Proteomes" id="UP000638732"/>
    </source>
</evidence>
<proteinExistence type="predicted"/>
<keyword evidence="2" id="KW-1185">Reference proteome</keyword>
<organism evidence="1 2">
    <name type="scientific">Mucilaginibacter agri</name>
    <dbReference type="NCBI Taxonomy" id="2695265"/>
    <lineage>
        <taxon>Bacteria</taxon>
        <taxon>Pseudomonadati</taxon>
        <taxon>Bacteroidota</taxon>
        <taxon>Sphingobacteriia</taxon>
        <taxon>Sphingobacteriales</taxon>
        <taxon>Sphingobacteriaceae</taxon>
        <taxon>Mucilaginibacter</taxon>
    </lineage>
</organism>
<comment type="caution">
    <text evidence="1">The sequence shown here is derived from an EMBL/GenBank/DDBJ whole genome shotgun (WGS) entry which is preliminary data.</text>
</comment>
<sequence>MKPTEIVIQTYEQLKAEITGKLSHQGYLPVHDQHDDPLFFSRYMIWSNNEEALRLTWDGKEQWFALEVTQDLPLKALSAWSQIMVVPYDVKNKQQAYSDDVIHKIMGSLE</sequence>
<reference evidence="1" key="1">
    <citation type="submission" date="2020-01" db="EMBL/GenBank/DDBJ databases">
        <authorList>
            <person name="Seo Y.L."/>
        </authorList>
    </citation>
    <scope>NUCLEOTIDE SEQUENCE</scope>
    <source>
        <strain evidence="1">R11</strain>
    </source>
</reference>
<protein>
    <submittedName>
        <fullName evidence="1">Uncharacterized protein</fullName>
    </submittedName>
</protein>